<accession>L1QM03</accession>
<dbReference type="EMBL" id="AMEZ01000013">
    <property type="protein sequence ID" value="EKY29019.1"/>
    <property type="molecule type" value="Genomic_DNA"/>
</dbReference>
<keyword evidence="1" id="KW-0328">Glycosyltransferase</keyword>
<dbReference type="HOGENOM" id="CLU_025996_25_1_9"/>
<dbReference type="Pfam" id="PF00535">
    <property type="entry name" value="Glycos_transf_2"/>
    <property type="match status" value="1"/>
</dbReference>
<dbReference type="OrthoDB" id="9807674at2"/>
<evidence type="ECO:0000313" key="5">
    <source>
        <dbReference type="Proteomes" id="UP000010420"/>
    </source>
</evidence>
<dbReference type="PATRIC" id="fig|545697.3.peg.371"/>
<dbReference type="CDD" id="cd00761">
    <property type="entry name" value="Glyco_tranf_GTA_type"/>
    <property type="match status" value="1"/>
</dbReference>
<dbReference type="eggNOG" id="COG1216">
    <property type="taxonomic scope" value="Bacteria"/>
</dbReference>
<evidence type="ECO:0000313" key="4">
    <source>
        <dbReference type="EMBL" id="EKY29019.1"/>
    </source>
</evidence>
<dbReference type="Proteomes" id="UP000010420">
    <property type="component" value="Unassembled WGS sequence"/>
</dbReference>
<dbReference type="Gene3D" id="3.90.550.10">
    <property type="entry name" value="Spore Coat Polysaccharide Biosynthesis Protein SpsA, Chain A"/>
    <property type="match status" value="1"/>
</dbReference>
<name>L1QM03_9CLOT</name>
<evidence type="ECO:0000256" key="2">
    <source>
        <dbReference type="ARBA" id="ARBA00022679"/>
    </source>
</evidence>
<evidence type="ECO:0000256" key="1">
    <source>
        <dbReference type="ARBA" id="ARBA00022676"/>
    </source>
</evidence>
<protein>
    <submittedName>
        <fullName evidence="4">Glycosyltransferase, group 2 family protein</fullName>
    </submittedName>
</protein>
<feature type="domain" description="Glycosyltransferase 2-like" evidence="3">
    <location>
        <begin position="5"/>
        <end position="175"/>
    </location>
</feature>
<keyword evidence="5" id="KW-1185">Reference proteome</keyword>
<dbReference type="InterPro" id="IPR001173">
    <property type="entry name" value="Glyco_trans_2-like"/>
</dbReference>
<dbReference type="GO" id="GO:0016757">
    <property type="term" value="F:glycosyltransferase activity"/>
    <property type="evidence" value="ECO:0007669"/>
    <property type="project" value="UniProtKB-KW"/>
</dbReference>
<reference evidence="4 5" key="1">
    <citation type="submission" date="2012-05" db="EMBL/GenBank/DDBJ databases">
        <authorList>
            <person name="Weinstock G."/>
            <person name="Sodergren E."/>
            <person name="Lobos E.A."/>
            <person name="Fulton L."/>
            <person name="Fulton R."/>
            <person name="Courtney L."/>
            <person name="Fronick C."/>
            <person name="O'Laughlin M."/>
            <person name="Godfrey J."/>
            <person name="Wilson R.M."/>
            <person name="Miner T."/>
            <person name="Farmer C."/>
            <person name="Delehaunty K."/>
            <person name="Cordes M."/>
            <person name="Minx P."/>
            <person name="Tomlinson C."/>
            <person name="Chen J."/>
            <person name="Wollam A."/>
            <person name="Pepin K.H."/>
            <person name="Bhonagiri V."/>
            <person name="Zhang X."/>
            <person name="Suruliraj S."/>
            <person name="Warren W."/>
            <person name="Mitreva M."/>
            <person name="Mardis E.R."/>
            <person name="Wilson R.K."/>
        </authorList>
    </citation>
    <scope>NUCLEOTIDE SEQUENCE [LARGE SCALE GENOMIC DNA]</scope>
    <source>
        <strain evidence="4 5">DSM 1785</strain>
    </source>
</reference>
<organism evidence="4 5">
    <name type="scientific">Clostridium celatum DSM 1785</name>
    <dbReference type="NCBI Taxonomy" id="545697"/>
    <lineage>
        <taxon>Bacteria</taxon>
        <taxon>Bacillati</taxon>
        <taxon>Bacillota</taxon>
        <taxon>Clostridia</taxon>
        <taxon>Eubacteriales</taxon>
        <taxon>Clostridiaceae</taxon>
        <taxon>Clostridium</taxon>
    </lineage>
</organism>
<proteinExistence type="predicted"/>
<keyword evidence="2 4" id="KW-0808">Transferase</keyword>
<gene>
    <name evidence="4" type="ORF">HMPREF0216_00378</name>
</gene>
<dbReference type="SUPFAM" id="SSF53448">
    <property type="entry name" value="Nucleotide-diphospho-sugar transferases"/>
    <property type="match status" value="1"/>
</dbReference>
<sequence length="330" mass="39095">MALISIIIPVYNVQKYLNKCIESAINQTMKDIEILLINDGSTDKSGEICDYYAKSDSRIRVIHKENEGVSSARNIGLDLATGQWIAFLDSDDWIEENMYEILYENAIKQKVDICACNFEYFTKDNISLYNKDLMNGLEGIYTSKEFMDFIYEGQHKNALCVCIWNKIYKKSIFNNLRFINSIHEDEQICTQIYSKKLNIYLLGQPLYKYIQVAQSITNKKFSKENLVNLDILYERCSLFKSVGYVDLFIKSLKEYCDVNIGYYFKIKELDNEIDYKRYFEQYNKILLEIINKKILLKDKIRFIIFYINPILYKKLISMKENYKYIFRVGN</sequence>
<evidence type="ECO:0000259" key="3">
    <source>
        <dbReference type="Pfam" id="PF00535"/>
    </source>
</evidence>
<dbReference type="STRING" id="545697.HMPREF0216_00378"/>
<dbReference type="AlphaFoldDB" id="L1QM03"/>
<dbReference type="PANTHER" id="PTHR22916">
    <property type="entry name" value="GLYCOSYLTRANSFERASE"/>
    <property type="match status" value="1"/>
</dbReference>
<dbReference type="RefSeq" id="WP_005210400.1">
    <property type="nucleotide sequence ID" value="NZ_KB291607.1"/>
</dbReference>
<dbReference type="PANTHER" id="PTHR22916:SF51">
    <property type="entry name" value="GLYCOSYLTRANSFERASE EPSH-RELATED"/>
    <property type="match status" value="1"/>
</dbReference>
<dbReference type="InterPro" id="IPR029044">
    <property type="entry name" value="Nucleotide-diphossugar_trans"/>
</dbReference>
<comment type="caution">
    <text evidence="4">The sequence shown here is derived from an EMBL/GenBank/DDBJ whole genome shotgun (WGS) entry which is preliminary data.</text>
</comment>